<dbReference type="Pfam" id="PF00376">
    <property type="entry name" value="MerR"/>
    <property type="match status" value="1"/>
</dbReference>
<dbReference type="AlphaFoldDB" id="A0A8E1WDC3"/>
<evidence type="ECO:0000256" key="1">
    <source>
        <dbReference type="ARBA" id="ARBA00023015"/>
    </source>
</evidence>
<dbReference type="PROSITE" id="PS00552">
    <property type="entry name" value="HTH_MERR_1"/>
    <property type="match status" value="1"/>
</dbReference>
<dbReference type="SMART" id="SM00422">
    <property type="entry name" value="HTH_MERR"/>
    <property type="match status" value="1"/>
</dbReference>
<dbReference type="SUPFAM" id="SSF46955">
    <property type="entry name" value="Putative DNA-binding domain"/>
    <property type="match status" value="1"/>
</dbReference>
<dbReference type="CDD" id="cd01109">
    <property type="entry name" value="HTH_YyaN"/>
    <property type="match status" value="1"/>
</dbReference>
<comment type="caution">
    <text evidence="5">The sequence shown here is derived from an EMBL/GenBank/DDBJ whole genome shotgun (WGS) entry which is preliminary data.</text>
</comment>
<dbReference type="InterPro" id="IPR047057">
    <property type="entry name" value="MerR_fam"/>
</dbReference>
<dbReference type="RefSeq" id="WP_184768059.1">
    <property type="nucleotide sequence ID" value="NZ_JACHGI010000002.1"/>
</dbReference>
<sequence length="139" mass="15785">MKIGELAKRSGLTAYTIRYYEQIGLLPAPDKDASGQRDYDVSILTWIEFLGRLKATGMPIREMLRYAALRGKGPATDAERRALLEAHRHKVRDHVADLQANLLVLDAKIAGYADAEKRIEAENEQLSRQPLRARRTRSR</sequence>
<evidence type="ECO:0000256" key="3">
    <source>
        <dbReference type="ARBA" id="ARBA00023163"/>
    </source>
</evidence>
<dbReference type="PANTHER" id="PTHR30204">
    <property type="entry name" value="REDOX-CYCLING DRUG-SENSING TRANSCRIPTIONAL ACTIVATOR SOXR"/>
    <property type="match status" value="1"/>
</dbReference>
<dbReference type="InterPro" id="IPR000551">
    <property type="entry name" value="MerR-type_HTH_dom"/>
</dbReference>
<reference evidence="5 6" key="1">
    <citation type="submission" date="2020-08" db="EMBL/GenBank/DDBJ databases">
        <title>Genomic Encyclopedia of Type Strains, Phase IV (KMG-IV): sequencing the most valuable type-strain genomes for metagenomic binning, comparative biology and taxonomic classification.</title>
        <authorList>
            <person name="Goeker M."/>
        </authorList>
    </citation>
    <scope>NUCLEOTIDE SEQUENCE [LARGE SCALE GENOMIC DNA]</scope>
    <source>
        <strain evidence="5 6">DSM 17454</strain>
    </source>
</reference>
<protein>
    <submittedName>
        <fullName evidence="5">DNA-binding transcriptional MerR regulator</fullName>
    </submittedName>
</protein>
<dbReference type="InterPro" id="IPR009061">
    <property type="entry name" value="DNA-bd_dom_put_sf"/>
</dbReference>
<dbReference type="PRINTS" id="PR00040">
    <property type="entry name" value="HTHMERR"/>
</dbReference>
<accession>A0A8E1WDC3</accession>
<organism evidence="5 6">
    <name type="scientific">Aminobacter carboxidus</name>
    <dbReference type="NCBI Taxonomy" id="376165"/>
    <lineage>
        <taxon>Bacteria</taxon>
        <taxon>Pseudomonadati</taxon>
        <taxon>Pseudomonadota</taxon>
        <taxon>Alphaproteobacteria</taxon>
        <taxon>Hyphomicrobiales</taxon>
        <taxon>Phyllobacteriaceae</taxon>
        <taxon>Aminobacter</taxon>
    </lineage>
</organism>
<keyword evidence="1" id="KW-0805">Transcription regulation</keyword>
<feature type="domain" description="HTH merR-type" evidence="4">
    <location>
        <begin position="1"/>
        <end position="69"/>
    </location>
</feature>
<keyword evidence="2 5" id="KW-0238">DNA-binding</keyword>
<name>A0A8E1WDC3_9HYPH</name>
<evidence type="ECO:0000313" key="6">
    <source>
        <dbReference type="Proteomes" id="UP000532373"/>
    </source>
</evidence>
<dbReference type="Pfam" id="PF09278">
    <property type="entry name" value="MerR-DNA-bind"/>
    <property type="match status" value="1"/>
</dbReference>
<evidence type="ECO:0000259" key="4">
    <source>
        <dbReference type="PROSITE" id="PS50937"/>
    </source>
</evidence>
<dbReference type="Proteomes" id="UP000532373">
    <property type="component" value="Unassembled WGS sequence"/>
</dbReference>
<proteinExistence type="predicted"/>
<dbReference type="InterPro" id="IPR015358">
    <property type="entry name" value="Tscrpt_reg_MerR_DNA-bd"/>
</dbReference>
<dbReference type="GO" id="GO:0003677">
    <property type="term" value="F:DNA binding"/>
    <property type="evidence" value="ECO:0007669"/>
    <property type="project" value="UniProtKB-KW"/>
</dbReference>
<keyword evidence="3" id="KW-0804">Transcription</keyword>
<dbReference type="PANTHER" id="PTHR30204:SF98">
    <property type="entry name" value="HTH-TYPE TRANSCRIPTIONAL REGULATOR ADHR"/>
    <property type="match status" value="1"/>
</dbReference>
<dbReference type="Gene3D" id="1.10.1660.10">
    <property type="match status" value="1"/>
</dbReference>
<evidence type="ECO:0000256" key="2">
    <source>
        <dbReference type="ARBA" id="ARBA00023125"/>
    </source>
</evidence>
<dbReference type="GO" id="GO:0003700">
    <property type="term" value="F:DNA-binding transcription factor activity"/>
    <property type="evidence" value="ECO:0007669"/>
    <property type="project" value="InterPro"/>
</dbReference>
<gene>
    <name evidence="5" type="ORF">HNQ96_001402</name>
</gene>
<evidence type="ECO:0000313" key="5">
    <source>
        <dbReference type="EMBL" id="MBB6465544.1"/>
    </source>
</evidence>
<dbReference type="PROSITE" id="PS50937">
    <property type="entry name" value="HTH_MERR_2"/>
    <property type="match status" value="1"/>
</dbReference>
<dbReference type="EMBL" id="JACHGI010000002">
    <property type="protein sequence ID" value="MBB6465544.1"/>
    <property type="molecule type" value="Genomic_DNA"/>
</dbReference>